<accession>Q5Z4L9</accession>
<name>Q5Z4L9_ORYSJ</name>
<reference evidence="4" key="4">
    <citation type="journal article" date="2008" name="Nucleic Acids Res.">
        <title>The rice annotation project database (RAP-DB): 2008 update.</title>
        <authorList>
            <consortium name="The rice annotation project (RAP)"/>
        </authorList>
    </citation>
    <scope>GENOME REANNOTATION</scope>
    <source>
        <strain evidence="4">cv. Nipponbare</strain>
    </source>
</reference>
<evidence type="ECO:0000313" key="3">
    <source>
        <dbReference type="EMBL" id="BAD62313.1"/>
    </source>
</evidence>
<dbReference type="Proteomes" id="UP000000763">
    <property type="component" value="Chromosome 6"/>
</dbReference>
<evidence type="ECO:0000313" key="4">
    <source>
        <dbReference type="Proteomes" id="UP000000763"/>
    </source>
</evidence>
<dbReference type="EMBL" id="AP006054">
    <property type="protein sequence ID" value="BAD62313.1"/>
    <property type="molecule type" value="Genomic_DNA"/>
</dbReference>
<reference evidence="2" key="1">
    <citation type="submission" date="2002-10" db="EMBL/GenBank/DDBJ databases">
        <title>Oryza sativa nipponbare(GA3) genomic DNA, chromosome 6, PAC clone:P0414E10.</title>
        <authorList>
            <person name="Sasaki T."/>
            <person name="Matsumoto T."/>
            <person name="Katayose Y."/>
        </authorList>
    </citation>
    <scope>NUCLEOTIDE SEQUENCE</scope>
</reference>
<feature type="region of interest" description="Disordered" evidence="1">
    <location>
        <begin position="39"/>
        <end position="76"/>
    </location>
</feature>
<dbReference type="EMBL" id="AP005852">
    <property type="protein sequence ID" value="BAD62193.1"/>
    <property type="molecule type" value="Genomic_DNA"/>
</dbReference>
<dbReference type="AlphaFoldDB" id="Q5Z4L9"/>
<gene>
    <name evidence="2" type="ORF">P0414E10.6</name>
    <name evidence="3" type="ORF">P0417E03.32</name>
</gene>
<feature type="compositionally biased region" description="Pro residues" evidence="1">
    <location>
        <begin position="47"/>
        <end position="73"/>
    </location>
</feature>
<feature type="region of interest" description="Disordered" evidence="1">
    <location>
        <begin position="130"/>
        <end position="157"/>
    </location>
</feature>
<protein>
    <submittedName>
        <fullName evidence="3">Uncharacterized protein</fullName>
    </submittedName>
</protein>
<sequence>MADAPMLHHHSNSADMWDPCTGVSRRPVFVRRRPCHTHRQLLLTQRSPPPLPAAPLTPSRPSPPDAPLAPIRPPSIGRASHAKLASISAARAEPASAANCCTTLRQAALRPLLQTMPRWPDAAICHALSSPSKAAMPPPLTPPLRRAPRPLPPHREPPPLPSRVLPLLPQATAVAATGTAAVVHRQSRRRSPPSASLALPLPPLLGPLPLGPAVLQPSLAPSDASSVARAHLAATAGRHQQPCKHRHRRVIAAASAGNAAPSPLPRRAGVATLVAPPHRGLLRRQHTHSARVQPRDGVTPRNLAQISRLFCVLNPCPGPARAKLNWGLSLGLLTSSSAQKHYTSEKGE</sequence>
<organism evidence="3 4">
    <name type="scientific">Oryza sativa subsp. japonica</name>
    <name type="common">Rice</name>
    <dbReference type="NCBI Taxonomy" id="39947"/>
    <lineage>
        <taxon>Eukaryota</taxon>
        <taxon>Viridiplantae</taxon>
        <taxon>Streptophyta</taxon>
        <taxon>Embryophyta</taxon>
        <taxon>Tracheophyta</taxon>
        <taxon>Spermatophyta</taxon>
        <taxon>Magnoliopsida</taxon>
        <taxon>Liliopsida</taxon>
        <taxon>Poales</taxon>
        <taxon>Poaceae</taxon>
        <taxon>BOP clade</taxon>
        <taxon>Oryzoideae</taxon>
        <taxon>Oryzeae</taxon>
        <taxon>Oryzinae</taxon>
        <taxon>Oryza</taxon>
        <taxon>Oryza sativa</taxon>
    </lineage>
</organism>
<reference evidence="4" key="3">
    <citation type="journal article" date="2005" name="Nature">
        <title>The map-based sequence of the rice genome.</title>
        <authorList>
            <consortium name="International rice genome sequencing project (IRGSP)"/>
            <person name="Matsumoto T."/>
            <person name="Wu J."/>
            <person name="Kanamori H."/>
            <person name="Katayose Y."/>
            <person name="Fujisawa M."/>
            <person name="Namiki N."/>
            <person name="Mizuno H."/>
            <person name="Yamamoto K."/>
            <person name="Antonio B.A."/>
            <person name="Baba T."/>
            <person name="Sakata K."/>
            <person name="Nagamura Y."/>
            <person name="Aoki H."/>
            <person name="Arikawa K."/>
            <person name="Arita K."/>
            <person name="Bito T."/>
            <person name="Chiden Y."/>
            <person name="Fujitsuka N."/>
            <person name="Fukunaka R."/>
            <person name="Hamada M."/>
            <person name="Harada C."/>
            <person name="Hayashi A."/>
            <person name="Hijishita S."/>
            <person name="Honda M."/>
            <person name="Hosokawa S."/>
            <person name="Ichikawa Y."/>
            <person name="Idonuma A."/>
            <person name="Iijima M."/>
            <person name="Ikeda M."/>
            <person name="Ikeno M."/>
            <person name="Ito K."/>
            <person name="Ito S."/>
            <person name="Ito T."/>
            <person name="Ito Y."/>
            <person name="Ito Y."/>
            <person name="Iwabuchi A."/>
            <person name="Kamiya K."/>
            <person name="Karasawa W."/>
            <person name="Kurita K."/>
            <person name="Katagiri S."/>
            <person name="Kikuta A."/>
            <person name="Kobayashi H."/>
            <person name="Kobayashi N."/>
            <person name="Machita K."/>
            <person name="Maehara T."/>
            <person name="Masukawa M."/>
            <person name="Mizubayashi T."/>
            <person name="Mukai Y."/>
            <person name="Nagasaki H."/>
            <person name="Nagata Y."/>
            <person name="Naito S."/>
            <person name="Nakashima M."/>
            <person name="Nakama Y."/>
            <person name="Nakamichi Y."/>
            <person name="Nakamura M."/>
            <person name="Meguro A."/>
            <person name="Negishi M."/>
            <person name="Ohta I."/>
            <person name="Ohta T."/>
            <person name="Okamoto M."/>
            <person name="Ono N."/>
            <person name="Saji S."/>
            <person name="Sakaguchi M."/>
            <person name="Sakai K."/>
            <person name="Shibata M."/>
            <person name="Shimokawa T."/>
            <person name="Song J."/>
            <person name="Takazaki Y."/>
            <person name="Terasawa K."/>
            <person name="Tsugane M."/>
            <person name="Tsuji K."/>
            <person name="Ueda S."/>
            <person name="Waki K."/>
            <person name="Yamagata H."/>
            <person name="Yamamoto M."/>
            <person name="Yamamoto S."/>
            <person name="Yamane H."/>
            <person name="Yoshiki S."/>
            <person name="Yoshihara R."/>
            <person name="Yukawa K."/>
            <person name="Zhong H."/>
            <person name="Yano M."/>
            <person name="Yuan Q."/>
            <person name="Ouyang S."/>
            <person name="Liu J."/>
            <person name="Jones K.M."/>
            <person name="Gansberger K."/>
            <person name="Moffat K."/>
            <person name="Hill J."/>
            <person name="Bera J."/>
            <person name="Fadrosh D."/>
            <person name="Jin S."/>
            <person name="Johri S."/>
            <person name="Kim M."/>
            <person name="Overton L."/>
            <person name="Reardon M."/>
            <person name="Tsitrin T."/>
            <person name="Vuong H."/>
            <person name="Weaver B."/>
            <person name="Ciecko A."/>
            <person name="Tallon L."/>
            <person name="Jackson J."/>
            <person name="Pai G."/>
            <person name="Aken S.V."/>
            <person name="Utterback T."/>
            <person name="Reidmuller S."/>
            <person name="Feldblyum T."/>
            <person name="Hsiao J."/>
            <person name="Zismann V."/>
            <person name="Iobst S."/>
            <person name="de Vazeille A.R."/>
            <person name="Buell C.R."/>
            <person name="Ying K."/>
            <person name="Li Y."/>
            <person name="Lu T."/>
            <person name="Huang Y."/>
            <person name="Zhao Q."/>
            <person name="Feng Q."/>
            <person name="Zhang L."/>
            <person name="Zhu J."/>
            <person name="Weng Q."/>
            <person name="Mu J."/>
            <person name="Lu Y."/>
            <person name="Fan D."/>
            <person name="Liu Y."/>
            <person name="Guan J."/>
            <person name="Zhang Y."/>
            <person name="Yu S."/>
            <person name="Liu X."/>
            <person name="Zhang Y."/>
            <person name="Hong G."/>
            <person name="Han B."/>
            <person name="Choisne N."/>
            <person name="Demange N."/>
            <person name="Orjeda G."/>
            <person name="Samain S."/>
            <person name="Cattolico L."/>
            <person name="Pelletier E."/>
            <person name="Couloux A."/>
            <person name="Segurens B."/>
            <person name="Wincker P."/>
            <person name="D'Hont A."/>
            <person name="Scarpelli C."/>
            <person name="Weissenbach J."/>
            <person name="Salanoubat M."/>
            <person name="Quetier F."/>
            <person name="Yu Y."/>
            <person name="Kim H.R."/>
            <person name="Rambo T."/>
            <person name="Currie J."/>
            <person name="Collura K."/>
            <person name="Luo M."/>
            <person name="Yang T."/>
            <person name="Ammiraju J.S.S."/>
            <person name="Engler F."/>
            <person name="Soderlund C."/>
            <person name="Wing R.A."/>
            <person name="Palmer L.E."/>
            <person name="de la Bastide M."/>
            <person name="Spiegel L."/>
            <person name="Nascimento L."/>
            <person name="Zutavern T."/>
            <person name="O'Shaughnessy A."/>
            <person name="Dike S."/>
            <person name="Dedhia N."/>
            <person name="Preston R."/>
            <person name="Balija V."/>
            <person name="McCombie W.R."/>
            <person name="Chow T."/>
            <person name="Chen H."/>
            <person name="Chung M."/>
            <person name="Chen C."/>
            <person name="Shaw J."/>
            <person name="Wu H."/>
            <person name="Hsiao K."/>
            <person name="Chao Y."/>
            <person name="Chu M."/>
            <person name="Cheng C."/>
            <person name="Hour A."/>
            <person name="Lee P."/>
            <person name="Lin S."/>
            <person name="Lin Y."/>
            <person name="Liou J."/>
            <person name="Liu S."/>
            <person name="Hsing Y."/>
            <person name="Raghuvanshi S."/>
            <person name="Mohanty A."/>
            <person name="Bharti A.K."/>
            <person name="Gaur A."/>
            <person name="Gupta V."/>
            <person name="Kumar D."/>
            <person name="Ravi V."/>
            <person name="Vij S."/>
            <person name="Kapur A."/>
            <person name="Khurana P."/>
            <person name="Khurana P."/>
            <person name="Khurana J.P."/>
            <person name="Tyagi A.K."/>
            <person name="Gaikwad K."/>
            <person name="Singh A."/>
            <person name="Dalal V."/>
            <person name="Srivastava S."/>
            <person name="Dixit A."/>
            <person name="Pal A.K."/>
            <person name="Ghazi I.A."/>
            <person name="Yadav M."/>
            <person name="Pandit A."/>
            <person name="Bhargava A."/>
            <person name="Sureshbabu K."/>
            <person name="Batra K."/>
            <person name="Sharma T.R."/>
            <person name="Mohapatra T."/>
            <person name="Singh N.K."/>
            <person name="Messing J."/>
            <person name="Nelson A.B."/>
            <person name="Fuks G."/>
            <person name="Kavchok S."/>
            <person name="Keizer G."/>
            <person name="Linton E."/>
            <person name="Llaca V."/>
            <person name="Song R."/>
            <person name="Tanyolac B."/>
            <person name="Young S."/>
            <person name="Ho-Il K."/>
            <person name="Hahn J.H."/>
            <person name="Sangsakoo G."/>
            <person name="Vanavichit A."/>
            <person name="de Mattos Luiz.A.T."/>
            <person name="Zimmer P.D."/>
            <person name="Malone G."/>
            <person name="Dellagostin O."/>
            <person name="de Oliveira A.C."/>
            <person name="Bevan M."/>
            <person name="Bancroft I."/>
            <person name="Minx P."/>
            <person name="Cordum H."/>
            <person name="Wilson R."/>
            <person name="Cheng Z."/>
            <person name="Jin W."/>
            <person name="Jiang J."/>
            <person name="Leong S.A."/>
            <person name="Iwama H."/>
            <person name="Gojobori T."/>
            <person name="Itoh T."/>
            <person name="Niimura Y."/>
            <person name="Fujii Y."/>
            <person name="Habara T."/>
            <person name="Sakai H."/>
            <person name="Sato Y."/>
            <person name="Wilson G."/>
            <person name="Kumar K."/>
            <person name="McCouch S."/>
            <person name="Juretic N."/>
            <person name="Hoen D."/>
            <person name="Wright S."/>
            <person name="Bruskiewich R."/>
            <person name="Bureau T."/>
            <person name="Miyao A."/>
            <person name="Hirochika H."/>
            <person name="Nishikawa T."/>
            <person name="Kadowaki K."/>
            <person name="Sugiura M."/>
            <person name="Burr B."/>
            <person name="Sasaki T."/>
        </authorList>
    </citation>
    <scope>NUCLEOTIDE SEQUENCE [LARGE SCALE GENOMIC DNA]</scope>
    <source>
        <strain evidence="4">cv. Nipponbare</strain>
    </source>
</reference>
<reference evidence="3" key="2">
    <citation type="submission" date="2002-11" db="EMBL/GenBank/DDBJ databases">
        <title>Oryza sativa nipponbare(GA3) genomic DNA, chromosome 6, PAC clone:P0417E03.</title>
        <authorList>
            <person name="Sasaki T."/>
            <person name="Matsumoto T."/>
            <person name="Katayose Y."/>
        </authorList>
    </citation>
    <scope>NUCLEOTIDE SEQUENCE</scope>
</reference>
<evidence type="ECO:0000313" key="2">
    <source>
        <dbReference type="EMBL" id="BAD62193.1"/>
    </source>
</evidence>
<evidence type="ECO:0000256" key="1">
    <source>
        <dbReference type="SAM" id="MobiDB-lite"/>
    </source>
</evidence>
<proteinExistence type="predicted"/>